<protein>
    <submittedName>
        <fullName evidence="1">Uncharacterized protein</fullName>
    </submittedName>
</protein>
<dbReference type="PIRSF" id="PIRSF024865">
    <property type="entry name" value="UCP024865"/>
    <property type="match status" value="1"/>
</dbReference>
<gene>
    <name evidence="1" type="ORF">DX927_08940</name>
</gene>
<dbReference type="InterPro" id="IPR024410">
    <property type="entry name" value="Phage_TAC_12"/>
</dbReference>
<evidence type="ECO:0000313" key="2">
    <source>
        <dbReference type="Proteomes" id="UP000324326"/>
    </source>
</evidence>
<sequence>MSVLEIDGKQYPARCDFKFERTAEEKYNEKDGNGNKQGGLATIYLNLLNKTSTLYLIYFWDCALSHLKSQKPSVEKIEEALEKVIDEEGEKGTERLFKEAFQAVEKSGFFIVQTKQIWKEFDILKKEIKQRDGETDEEFRKRKLQRQEGIEYAERMARLRKEMSK</sequence>
<organism evidence="1 2">
    <name type="scientific">Bacillus swezeyi</name>
    <dbReference type="NCBI Taxonomy" id="1925020"/>
    <lineage>
        <taxon>Bacteria</taxon>
        <taxon>Bacillati</taxon>
        <taxon>Bacillota</taxon>
        <taxon>Bacilli</taxon>
        <taxon>Bacillales</taxon>
        <taxon>Bacillaceae</taxon>
        <taxon>Bacillus</taxon>
    </lineage>
</organism>
<name>A0A5M8RTZ6_9BACI</name>
<dbReference type="Pfam" id="PF12363">
    <property type="entry name" value="Phage_TAC_12"/>
    <property type="match status" value="1"/>
</dbReference>
<dbReference type="AlphaFoldDB" id="A0A5M8RTZ6"/>
<reference evidence="1 2" key="1">
    <citation type="submission" date="2018-08" db="EMBL/GenBank/DDBJ databases">
        <title>Bacillus phenotypic plasticity.</title>
        <authorList>
            <person name="Hurtado E."/>
        </authorList>
    </citation>
    <scope>NUCLEOTIDE SEQUENCE [LARGE SCALE GENOMIC DNA]</scope>
    <source>
        <strain evidence="1 2">427</strain>
    </source>
</reference>
<dbReference type="Proteomes" id="UP000324326">
    <property type="component" value="Unassembled WGS sequence"/>
</dbReference>
<evidence type="ECO:0000313" key="1">
    <source>
        <dbReference type="EMBL" id="KAA6450948.1"/>
    </source>
</evidence>
<comment type="caution">
    <text evidence="1">The sequence shown here is derived from an EMBL/GenBank/DDBJ whole genome shotgun (WGS) entry which is preliminary data.</text>
</comment>
<proteinExistence type="predicted"/>
<accession>A0A5M8RTZ6</accession>
<dbReference type="EMBL" id="QSND01000002">
    <property type="protein sequence ID" value="KAA6450948.1"/>
    <property type="molecule type" value="Genomic_DNA"/>
</dbReference>
<dbReference type="RefSeq" id="WP_150149780.1">
    <property type="nucleotide sequence ID" value="NZ_QSND01000002.1"/>
</dbReference>